<proteinExistence type="predicted"/>
<keyword evidence="2" id="KW-1185">Reference proteome</keyword>
<organism evidence="1 2">
    <name type="scientific">Spirosoma liriopis</name>
    <dbReference type="NCBI Taxonomy" id="2937440"/>
    <lineage>
        <taxon>Bacteria</taxon>
        <taxon>Pseudomonadati</taxon>
        <taxon>Bacteroidota</taxon>
        <taxon>Cytophagia</taxon>
        <taxon>Cytophagales</taxon>
        <taxon>Cytophagaceae</taxon>
        <taxon>Spirosoma</taxon>
    </lineage>
</organism>
<accession>A0ABT0HL33</accession>
<gene>
    <name evidence="1" type="ORF">M0L20_12065</name>
</gene>
<evidence type="ECO:0000313" key="2">
    <source>
        <dbReference type="Proteomes" id="UP001202180"/>
    </source>
</evidence>
<dbReference type="EMBL" id="JALPRF010000002">
    <property type="protein sequence ID" value="MCK8492592.1"/>
    <property type="molecule type" value="Genomic_DNA"/>
</dbReference>
<comment type="caution">
    <text evidence="1">The sequence shown here is derived from an EMBL/GenBank/DDBJ whole genome shotgun (WGS) entry which is preliminary data.</text>
</comment>
<dbReference type="Proteomes" id="UP001202180">
    <property type="component" value="Unassembled WGS sequence"/>
</dbReference>
<sequence length="147" mass="16957">MLLAGQRSFFELNLLNYSNPSTSVSVADRNLLQVAVRSGWQHHRSVSTAAIIYTYEIDLLIKWLRHLHKTGRPEPRLLFSQPSLSIECLSAGTNEYLLQVKLAHDVAPVWHHDPYSPFWLPVVIPKLKVAEAVRQLEQQFSEFPVRW</sequence>
<dbReference type="RefSeq" id="WP_248477197.1">
    <property type="nucleotide sequence ID" value="NZ_JALPRF010000002.1"/>
</dbReference>
<evidence type="ECO:0000313" key="1">
    <source>
        <dbReference type="EMBL" id="MCK8492592.1"/>
    </source>
</evidence>
<reference evidence="1 2" key="1">
    <citation type="submission" date="2022-04" db="EMBL/GenBank/DDBJ databases">
        <title>Spirosoma sp. strain RP8 genome sequencing and assembly.</title>
        <authorList>
            <person name="Jung Y."/>
        </authorList>
    </citation>
    <scope>NUCLEOTIDE SEQUENCE [LARGE SCALE GENOMIC DNA]</scope>
    <source>
        <strain evidence="1 2">RP8</strain>
    </source>
</reference>
<dbReference type="InterPro" id="IPR056510">
    <property type="entry name" value="WapI"/>
</dbReference>
<name>A0ABT0HL33_9BACT</name>
<protein>
    <submittedName>
        <fullName evidence="1">Uncharacterized protein</fullName>
    </submittedName>
</protein>
<dbReference type="Pfam" id="PF24716">
    <property type="entry name" value="WapI"/>
    <property type="match status" value="1"/>
</dbReference>